<dbReference type="EC" id="2.7.13.3" evidence="2"/>
<keyword evidence="3" id="KW-0600">Photoreceptor protein</keyword>
<dbReference type="InterPro" id="IPR036890">
    <property type="entry name" value="HATPase_C_sf"/>
</dbReference>
<evidence type="ECO:0000256" key="1">
    <source>
        <dbReference type="ARBA" id="ARBA00000085"/>
    </source>
</evidence>
<dbReference type="InterPro" id="IPR013655">
    <property type="entry name" value="PAS_fold_3"/>
</dbReference>
<keyword evidence="7" id="KW-0288">FMN</keyword>
<dbReference type="InterPro" id="IPR029016">
    <property type="entry name" value="GAF-like_dom_sf"/>
</dbReference>
<evidence type="ECO:0000313" key="17">
    <source>
        <dbReference type="EMBL" id="QIK79140.1"/>
    </source>
</evidence>
<keyword evidence="4" id="KW-0597">Phosphoprotein</keyword>
<dbReference type="RefSeq" id="WP_166411531.1">
    <property type="nucleotide sequence ID" value="NZ_CP049869.1"/>
</dbReference>
<evidence type="ECO:0000256" key="4">
    <source>
        <dbReference type="ARBA" id="ARBA00022553"/>
    </source>
</evidence>
<dbReference type="SMART" id="SM00086">
    <property type="entry name" value="PAC"/>
    <property type="match status" value="3"/>
</dbReference>
<evidence type="ECO:0000259" key="16">
    <source>
        <dbReference type="PROSITE" id="PS50113"/>
    </source>
</evidence>
<evidence type="ECO:0000256" key="14">
    <source>
        <dbReference type="ARBA" id="ARBA00023026"/>
    </source>
</evidence>
<keyword evidence="9" id="KW-0677">Repeat</keyword>
<dbReference type="Gene3D" id="3.30.450.20">
    <property type="entry name" value="PAS domain"/>
    <property type="match status" value="3"/>
</dbReference>
<evidence type="ECO:0000256" key="6">
    <source>
        <dbReference type="ARBA" id="ARBA00022630"/>
    </source>
</evidence>
<keyword evidence="11" id="KW-0418">Kinase</keyword>
<dbReference type="InterPro" id="IPR000014">
    <property type="entry name" value="PAS"/>
</dbReference>
<dbReference type="InterPro" id="IPR000700">
    <property type="entry name" value="PAS-assoc_C"/>
</dbReference>
<dbReference type="InterPro" id="IPR011102">
    <property type="entry name" value="Sig_transdc_His_kinase_HWE"/>
</dbReference>
<dbReference type="InterPro" id="IPR001610">
    <property type="entry name" value="PAC"/>
</dbReference>
<organism evidence="17 18">
    <name type="scientific">Sphingomonas piscis</name>
    <dbReference type="NCBI Taxonomy" id="2714943"/>
    <lineage>
        <taxon>Bacteria</taxon>
        <taxon>Pseudomonadati</taxon>
        <taxon>Pseudomonadota</taxon>
        <taxon>Alphaproteobacteria</taxon>
        <taxon>Sphingomonadales</taxon>
        <taxon>Sphingomonadaceae</taxon>
        <taxon>Sphingomonas</taxon>
    </lineage>
</organism>
<proteinExistence type="predicted"/>
<dbReference type="Gene3D" id="3.30.565.10">
    <property type="entry name" value="Histidine kinase-like ATPase, C-terminal domain"/>
    <property type="match status" value="1"/>
</dbReference>
<evidence type="ECO:0000256" key="10">
    <source>
        <dbReference type="ARBA" id="ARBA00022741"/>
    </source>
</evidence>
<keyword evidence="8" id="KW-0808">Transferase</keyword>
<keyword evidence="6" id="KW-0285">Flavoprotein</keyword>
<evidence type="ECO:0000256" key="15">
    <source>
        <dbReference type="ARBA" id="ARBA00023170"/>
    </source>
</evidence>
<keyword evidence="14" id="KW-0843">Virulence</keyword>
<evidence type="ECO:0000256" key="11">
    <source>
        <dbReference type="ARBA" id="ARBA00022777"/>
    </source>
</evidence>
<gene>
    <name evidence="17" type="ORF">G7077_09770</name>
</gene>
<dbReference type="Gene3D" id="3.30.450.40">
    <property type="match status" value="1"/>
</dbReference>
<evidence type="ECO:0000256" key="13">
    <source>
        <dbReference type="ARBA" id="ARBA00022991"/>
    </source>
</evidence>
<dbReference type="PROSITE" id="PS50113">
    <property type="entry name" value="PAC"/>
    <property type="match status" value="1"/>
</dbReference>
<dbReference type="InterPro" id="IPR003018">
    <property type="entry name" value="GAF"/>
</dbReference>
<dbReference type="KEGG" id="spii:G7077_09770"/>
<protein>
    <recommendedName>
        <fullName evidence="2">histidine kinase</fullName>
        <ecNumber evidence="2">2.7.13.3</ecNumber>
    </recommendedName>
</protein>
<feature type="domain" description="PAC" evidence="16">
    <location>
        <begin position="364"/>
        <end position="417"/>
    </location>
</feature>
<keyword evidence="18" id="KW-1185">Reference proteome</keyword>
<dbReference type="GO" id="GO:0005524">
    <property type="term" value="F:ATP binding"/>
    <property type="evidence" value="ECO:0007669"/>
    <property type="project" value="UniProtKB-KW"/>
</dbReference>
<reference evidence="17 18" key="1">
    <citation type="submission" date="2020-03" db="EMBL/GenBank/DDBJ databases">
        <title>Sphingomonas sp. nov., isolated from fish.</title>
        <authorList>
            <person name="Hyun D.-W."/>
            <person name="Bae J.-W."/>
        </authorList>
    </citation>
    <scope>NUCLEOTIDE SEQUENCE [LARGE SCALE GENOMIC DNA]</scope>
    <source>
        <strain evidence="17 18">HDW15B</strain>
    </source>
</reference>
<comment type="catalytic activity">
    <reaction evidence="1">
        <text>ATP + protein L-histidine = ADP + protein N-phospho-L-histidine.</text>
        <dbReference type="EC" id="2.7.13.3"/>
    </reaction>
</comment>
<dbReference type="Proteomes" id="UP000503222">
    <property type="component" value="Chromosome"/>
</dbReference>
<dbReference type="Pfam" id="PF07536">
    <property type="entry name" value="HWE_HK"/>
    <property type="match status" value="1"/>
</dbReference>
<evidence type="ECO:0000256" key="8">
    <source>
        <dbReference type="ARBA" id="ARBA00022679"/>
    </source>
</evidence>
<dbReference type="GO" id="GO:0004673">
    <property type="term" value="F:protein histidine kinase activity"/>
    <property type="evidence" value="ECO:0007669"/>
    <property type="project" value="UniProtKB-EC"/>
</dbReference>
<evidence type="ECO:0000256" key="5">
    <source>
        <dbReference type="ARBA" id="ARBA00022606"/>
    </source>
</evidence>
<dbReference type="CDD" id="cd00130">
    <property type="entry name" value="PAS"/>
    <property type="match status" value="1"/>
</dbReference>
<evidence type="ECO:0000256" key="3">
    <source>
        <dbReference type="ARBA" id="ARBA00022543"/>
    </source>
</evidence>
<dbReference type="GO" id="GO:0009881">
    <property type="term" value="F:photoreceptor activity"/>
    <property type="evidence" value="ECO:0007669"/>
    <property type="project" value="UniProtKB-KW"/>
</dbReference>
<keyword evidence="10" id="KW-0547">Nucleotide-binding</keyword>
<dbReference type="SUPFAM" id="SSF55781">
    <property type="entry name" value="GAF domain-like"/>
    <property type="match status" value="1"/>
</dbReference>
<dbReference type="AlphaFoldDB" id="A0A6G7YQX1"/>
<dbReference type="SMART" id="SM00065">
    <property type="entry name" value="GAF"/>
    <property type="match status" value="1"/>
</dbReference>
<dbReference type="PANTHER" id="PTHR41523:SF7">
    <property type="entry name" value="HISTIDINE KINASE"/>
    <property type="match status" value="1"/>
</dbReference>
<keyword evidence="13" id="KW-0157">Chromophore</keyword>
<name>A0A6G7YQX1_9SPHN</name>
<dbReference type="Pfam" id="PF08447">
    <property type="entry name" value="PAS_3"/>
    <property type="match status" value="1"/>
</dbReference>
<dbReference type="PANTHER" id="PTHR41523">
    <property type="entry name" value="TWO-COMPONENT SYSTEM SENSOR PROTEIN"/>
    <property type="match status" value="1"/>
</dbReference>
<sequence length="805" mass="88580">MLPADPQRNGEGPASVRALIAQRDWDGTPIGPPAQWPQSLRTIVDLMLHSRFPMFVAWGPDLTFIYNDAYVPILGGKHPQALGNPFQEIWWEIWHDVGPLADRALAGEATWLEDLPLLMHRHGYDEETWFTFSYSPALDDDGKIAGVFCACTETTEKVLAVRRNAAERHRLEQLFGKAPAFMALLVGSDHVFELANAAYLQLVGHRDIIGKPVRTALPEIAGQGFFELLDQVYATGKPFVGQQVPLMIQRRPGDELEQAYVDFVYQPIVDEAGSVTGIFVTGYEVTALRVAQDRLSIAQTAGKVGTFELFPKLGSILVSEEFCRIWGVPYQEQFSVHDLLRAILPDDMDRVVTGNKDLSADALGYIEYRIRRPDTGQIRWIARRAEAVLDAAQDVVRFAGVIYDITDRKEAELALEAYARNLEVLNQTGDALASMLDVGSIVQRVTDAGVALIGAQFGAFFYNVNDDSGEILTLYTLSGADKSQFDGFGHPRATPVFKPTFDGTANVRSDDILADPRYGQWAPHFGKPKGHLPVQSYLAVPVKARDGNVIGGLFFGHEDTGKFTEAHEQLLTGIAAQAAIAMDNARLYQDAQREIERRRQAETHQHLLINELNHRVKNTLAIVQSLAQQSFRDDTPTEDARNTFNARLSALAAAHNLLTRQNWEQAPLDKIIATSVEAASGGASSRVSIRGDNVLLAPQTAVSVAMAIHELTTNALKYGALSNDAGTIDVWWHVDDSPEPILQLCWEEKGGPPVIVPSSRGFGSRMIERGLAAELRGKVSIDFRPAGVICSIEAPLPALPRNSIN</sequence>
<dbReference type="EMBL" id="CP049869">
    <property type="protein sequence ID" value="QIK79140.1"/>
    <property type="molecule type" value="Genomic_DNA"/>
</dbReference>
<keyword evidence="15" id="KW-0675">Receptor</keyword>
<accession>A0A6G7YQX1</accession>
<keyword evidence="12" id="KW-0067">ATP-binding</keyword>
<dbReference type="InterPro" id="IPR013656">
    <property type="entry name" value="PAS_4"/>
</dbReference>
<evidence type="ECO:0000256" key="7">
    <source>
        <dbReference type="ARBA" id="ARBA00022643"/>
    </source>
</evidence>
<evidence type="ECO:0000313" key="18">
    <source>
        <dbReference type="Proteomes" id="UP000503222"/>
    </source>
</evidence>
<dbReference type="InterPro" id="IPR035965">
    <property type="entry name" value="PAS-like_dom_sf"/>
</dbReference>
<dbReference type="Pfam" id="PF08448">
    <property type="entry name" value="PAS_4"/>
    <property type="match status" value="2"/>
</dbReference>
<dbReference type="Pfam" id="PF13185">
    <property type="entry name" value="GAF_2"/>
    <property type="match status" value="1"/>
</dbReference>
<evidence type="ECO:0000256" key="9">
    <source>
        <dbReference type="ARBA" id="ARBA00022737"/>
    </source>
</evidence>
<keyword evidence="5" id="KW-0716">Sensory transduction</keyword>
<dbReference type="SUPFAM" id="SSF55785">
    <property type="entry name" value="PYP-like sensor domain (PAS domain)"/>
    <property type="match status" value="3"/>
</dbReference>
<evidence type="ECO:0000256" key="2">
    <source>
        <dbReference type="ARBA" id="ARBA00012438"/>
    </source>
</evidence>
<evidence type="ECO:0000256" key="12">
    <source>
        <dbReference type="ARBA" id="ARBA00022840"/>
    </source>
</evidence>
<dbReference type="Gene3D" id="2.10.70.100">
    <property type="match status" value="1"/>
</dbReference>
<dbReference type="SMART" id="SM00911">
    <property type="entry name" value="HWE_HK"/>
    <property type="match status" value="1"/>
</dbReference>